<dbReference type="Gene3D" id="3.50.50.60">
    <property type="entry name" value="FAD/NAD(P)-binding domain"/>
    <property type="match status" value="2"/>
</dbReference>
<gene>
    <name evidence="5" type="ORF">C8E89_1389</name>
</gene>
<keyword evidence="2" id="KW-0285">Flavoprotein</keyword>
<dbReference type="PANTHER" id="PTHR42877">
    <property type="entry name" value="L-ORNITHINE N(5)-MONOOXYGENASE-RELATED"/>
    <property type="match status" value="1"/>
</dbReference>
<comment type="caution">
    <text evidence="5">The sequence shown here is derived from an EMBL/GenBank/DDBJ whole genome shotgun (WGS) entry which is preliminary data.</text>
</comment>
<evidence type="ECO:0000256" key="4">
    <source>
        <dbReference type="ARBA" id="ARBA00023002"/>
    </source>
</evidence>
<dbReference type="OrthoDB" id="5168853at2"/>
<comment type="similarity">
    <text evidence="1">Belongs to the FAD-binding monooxygenase family.</text>
</comment>
<evidence type="ECO:0000313" key="6">
    <source>
        <dbReference type="Proteomes" id="UP000247781"/>
    </source>
</evidence>
<reference evidence="6" key="1">
    <citation type="submission" date="2018-05" db="EMBL/GenBank/DDBJ databases">
        <authorList>
            <person name="Deangelis K."/>
            <person name="Huntemann M."/>
            <person name="Clum A."/>
            <person name="Pillay M."/>
            <person name="Palaniappan K."/>
            <person name="Varghese N."/>
            <person name="Mikhailova N."/>
            <person name="Stamatis D."/>
            <person name="Reddy T."/>
            <person name="Daum C."/>
            <person name="Shapiro N."/>
            <person name="Ivanova N."/>
            <person name="Kyrpides N."/>
            <person name="Woyke T."/>
        </authorList>
    </citation>
    <scope>NUCLEOTIDE SEQUENCE [LARGE SCALE GENOMIC DNA]</scope>
    <source>
        <strain evidence="6">GAS496</strain>
    </source>
</reference>
<keyword evidence="4" id="KW-0560">Oxidoreductase</keyword>
<keyword evidence="6" id="KW-1185">Reference proteome</keyword>
<dbReference type="InterPro" id="IPR036188">
    <property type="entry name" value="FAD/NAD-bd_sf"/>
</dbReference>
<dbReference type="InterPro" id="IPR020946">
    <property type="entry name" value="Flavin_mOase-like"/>
</dbReference>
<dbReference type="GO" id="GO:0050660">
    <property type="term" value="F:flavin adenine dinucleotide binding"/>
    <property type="evidence" value="ECO:0007669"/>
    <property type="project" value="InterPro"/>
</dbReference>
<keyword evidence="5" id="KW-0503">Monooxygenase</keyword>
<keyword evidence="3" id="KW-0274">FAD</keyword>
<dbReference type="SUPFAM" id="SSF51905">
    <property type="entry name" value="FAD/NAD(P)-binding domain"/>
    <property type="match status" value="1"/>
</dbReference>
<dbReference type="InterPro" id="IPR051209">
    <property type="entry name" value="FAD-bind_Monooxygenase_sf"/>
</dbReference>
<proteinExistence type="inferred from homology"/>
<dbReference type="AlphaFoldDB" id="A0A318HHU8"/>
<sequence length="651" mass="73224">MSTRNTDRNVSGRLTLDPSVARRAVSAADMRALLMMVFHHTGDRYWLSERFRPVRDIRLIAPEDAGLPADVQDELRDAATAVLSGTGDPAAPQPDDVLFLEMMRIALGENVPSEYLPMMREQMGLTSLLGAEGRREPAPAADNPTVLIVGAGESGIVLGAILNDLGVNYRIVERADAIGGTWRDNIYPGCAVDTPNHSYSYSFGTRYRWSRFFSERSEIEAYLQRCTHEFGVRDRISFNTHCVSATWDEDTAHWRVILDCNGSQERMETRFVISAIGPFGQPQIPRIDGMDRFAGQAVHSAVWPRDLDVSGKSVAIIGTGASCMQIAPEIADRVGRLTILQRTPQWVRPIPRFRELIDDDVQVLLENEPYYSAWYRFVMLWRYGDGLLATLRKDPAWPHPGRSMNKINDRHREQMTRHIHDVLGDRSDLIAKCVPDYPPYGKRILLDNGWYETLRKPNVDLVTQPIERIEPEGVSLTDGSLAEADLLVFATGFDMSRNASRIDIRGSGGVELADTWANGIGAYLGITVPNFPNFFIMQGPTTGLAHGGSLIFTSEMQARYIGLAICQADDSDIAAIDVKQSVYDRYIERVDAEHAELVWSHPGMLPYYRDAFGKIRTVLPWRMVDYFHMTRRPDFTEFDLTHATELRPEVA</sequence>
<dbReference type="Proteomes" id="UP000247781">
    <property type="component" value="Unassembled WGS sequence"/>
</dbReference>
<reference evidence="5 6" key="2">
    <citation type="submission" date="2018-06" db="EMBL/GenBank/DDBJ databases">
        <title>Sequencing of bacterial isolates from soil warming experiment in Harvard Forest, Massachusetts, USA.</title>
        <authorList>
            <person name="Deangelis K.PhD."/>
        </authorList>
    </citation>
    <scope>NUCLEOTIDE SEQUENCE [LARGE SCALE GENOMIC DNA]</scope>
    <source>
        <strain evidence="5 6">GAS496</strain>
    </source>
</reference>
<evidence type="ECO:0000256" key="3">
    <source>
        <dbReference type="ARBA" id="ARBA00022827"/>
    </source>
</evidence>
<dbReference type="PANTHER" id="PTHR42877:SF4">
    <property type="entry name" value="FAD_NAD(P)-BINDING DOMAIN-CONTAINING PROTEIN-RELATED"/>
    <property type="match status" value="1"/>
</dbReference>
<dbReference type="RefSeq" id="WP_110319923.1">
    <property type="nucleotide sequence ID" value="NZ_QJJU01000038.1"/>
</dbReference>
<dbReference type="GO" id="GO:0004499">
    <property type="term" value="F:N,N-dimethylaniline monooxygenase activity"/>
    <property type="evidence" value="ECO:0007669"/>
    <property type="project" value="InterPro"/>
</dbReference>
<dbReference type="Pfam" id="PF00743">
    <property type="entry name" value="FMO-like"/>
    <property type="match status" value="1"/>
</dbReference>
<evidence type="ECO:0000313" key="5">
    <source>
        <dbReference type="EMBL" id="PXW99892.1"/>
    </source>
</evidence>
<evidence type="ECO:0000256" key="1">
    <source>
        <dbReference type="ARBA" id="ARBA00010139"/>
    </source>
</evidence>
<organism evidence="5 6">
    <name type="scientific">Mycolicibacterium moriokaense</name>
    <dbReference type="NCBI Taxonomy" id="39691"/>
    <lineage>
        <taxon>Bacteria</taxon>
        <taxon>Bacillati</taxon>
        <taxon>Actinomycetota</taxon>
        <taxon>Actinomycetes</taxon>
        <taxon>Mycobacteriales</taxon>
        <taxon>Mycobacteriaceae</taxon>
        <taxon>Mycolicibacterium</taxon>
    </lineage>
</organism>
<accession>A0A318HHU8</accession>
<name>A0A318HHU8_9MYCO</name>
<protein>
    <submittedName>
        <fullName evidence="5">4-hydroxyacetophenone monooxygenase</fullName>
    </submittedName>
</protein>
<dbReference type="GO" id="GO:0050661">
    <property type="term" value="F:NADP binding"/>
    <property type="evidence" value="ECO:0007669"/>
    <property type="project" value="InterPro"/>
</dbReference>
<evidence type="ECO:0000256" key="2">
    <source>
        <dbReference type="ARBA" id="ARBA00022630"/>
    </source>
</evidence>
<dbReference type="EMBL" id="QJJU01000038">
    <property type="protein sequence ID" value="PXW99892.1"/>
    <property type="molecule type" value="Genomic_DNA"/>
</dbReference>